<gene>
    <name evidence="3" type="ORF">KI809_08655</name>
</gene>
<evidence type="ECO:0000313" key="3">
    <source>
        <dbReference type="EMBL" id="MBT0664370.1"/>
    </source>
</evidence>
<dbReference type="CDD" id="cd03394">
    <property type="entry name" value="PAP2_like_5"/>
    <property type="match status" value="1"/>
</dbReference>
<proteinExistence type="predicted"/>
<keyword evidence="1" id="KW-0812">Transmembrane</keyword>
<organism evidence="3 4">
    <name type="scientific">Geoanaerobacter pelophilus</name>
    <dbReference type="NCBI Taxonomy" id="60036"/>
    <lineage>
        <taxon>Bacteria</taxon>
        <taxon>Pseudomonadati</taxon>
        <taxon>Thermodesulfobacteriota</taxon>
        <taxon>Desulfuromonadia</taxon>
        <taxon>Geobacterales</taxon>
        <taxon>Geobacteraceae</taxon>
        <taxon>Geoanaerobacter</taxon>
    </lineage>
</organism>
<dbReference type="PANTHER" id="PTHR28008:SF1">
    <property type="entry name" value="DOMAIN PROTEIN, PUTATIVE (AFU_ORTHOLOGUE AFUA_3G10980)-RELATED"/>
    <property type="match status" value="1"/>
</dbReference>
<keyword evidence="1" id="KW-1133">Transmembrane helix</keyword>
<dbReference type="EMBL" id="JAHCVJ010000003">
    <property type="protein sequence ID" value="MBT0664370.1"/>
    <property type="molecule type" value="Genomic_DNA"/>
</dbReference>
<keyword evidence="1" id="KW-0472">Membrane</keyword>
<keyword evidence="4" id="KW-1185">Reference proteome</keyword>
<dbReference type="AlphaFoldDB" id="A0AAW4L4A9"/>
<comment type="caution">
    <text evidence="3">The sequence shown here is derived from an EMBL/GenBank/DDBJ whole genome shotgun (WGS) entry which is preliminary data.</text>
</comment>
<feature type="transmembrane region" description="Helical" evidence="1">
    <location>
        <begin position="113"/>
        <end position="129"/>
    </location>
</feature>
<name>A0AAW4L4A9_9BACT</name>
<accession>A0AAW4L4A9</accession>
<reference evidence="3 4" key="1">
    <citation type="submission" date="2021-05" db="EMBL/GenBank/DDBJ databases">
        <title>The draft genome of Geobacter pelophilus DSM 12255.</title>
        <authorList>
            <person name="Xu Z."/>
            <person name="Masuda Y."/>
            <person name="Itoh H."/>
            <person name="Senoo K."/>
        </authorList>
    </citation>
    <scope>NUCLEOTIDE SEQUENCE [LARGE SCALE GENOMIC DNA]</scope>
    <source>
        <strain evidence="3 4">DSM 12255</strain>
    </source>
</reference>
<dbReference type="SMART" id="SM00014">
    <property type="entry name" value="acidPPc"/>
    <property type="match status" value="1"/>
</dbReference>
<dbReference type="RefSeq" id="WP_214171148.1">
    <property type="nucleotide sequence ID" value="NZ_JAHCVJ010000003.1"/>
</dbReference>
<dbReference type="Proteomes" id="UP000811899">
    <property type="component" value="Unassembled WGS sequence"/>
</dbReference>
<protein>
    <submittedName>
        <fullName evidence="3">Phosphatase PAP2 family protein</fullName>
    </submittedName>
</protein>
<evidence type="ECO:0000313" key="4">
    <source>
        <dbReference type="Proteomes" id="UP000811899"/>
    </source>
</evidence>
<sequence>MTVNSQPNASDRTLSLLNSRWFSLSLCIGWLVTIIYLSLTPSPPTISNSVLGWDKLHHASAYALLTFLLLRAFPGPKPGILPVFIGVVCFGAGMEVAQGVLTANRSADIMDSLANLVGALIVSLGYFWARQCKASGRSGSALLYLAIILPICGVSVDSRAAELAFQPVDEVTSASLRLVDEAKELVRSPLSMENKGLLATMFVAGAVAVTTQYDEDIRDKVATRKGRNLDRATDAGSLLGDPFIHLGFAAAVYGGGLLGDSPKYKELGEMFGEAAILADASTLLLKQAIGRGRPGVSRDSGSYRLFQFGTDYDSLPSMHTASSFAMASVMASASKSPLTALASYAAATFVGFSRIYQDKHWASDVLLGAAIGELCGRVVTHYHATAQARRIAVAPMISDSSAMVALVGRF</sequence>
<dbReference type="InterPro" id="IPR036938">
    <property type="entry name" value="PAP2/HPO_sf"/>
</dbReference>
<feature type="domain" description="Phosphatidic acid phosphatase type 2/haloperoxidase" evidence="2">
    <location>
        <begin position="271"/>
        <end position="380"/>
    </location>
</feature>
<feature type="transmembrane region" description="Helical" evidence="1">
    <location>
        <begin position="21"/>
        <end position="39"/>
    </location>
</feature>
<dbReference type="PANTHER" id="PTHR28008">
    <property type="entry name" value="DOMAIN PROTEIN, PUTATIVE (AFU_ORTHOLOGUE AFUA_3G10980)-RELATED"/>
    <property type="match status" value="1"/>
</dbReference>
<dbReference type="SUPFAM" id="SSF48317">
    <property type="entry name" value="Acid phosphatase/Vanadium-dependent haloperoxidase"/>
    <property type="match status" value="1"/>
</dbReference>
<dbReference type="Gene3D" id="1.20.144.10">
    <property type="entry name" value="Phosphatidic acid phosphatase type 2/haloperoxidase"/>
    <property type="match status" value="1"/>
</dbReference>
<evidence type="ECO:0000256" key="1">
    <source>
        <dbReference type="SAM" id="Phobius"/>
    </source>
</evidence>
<feature type="transmembrane region" description="Helical" evidence="1">
    <location>
        <begin position="141"/>
        <end position="161"/>
    </location>
</feature>
<dbReference type="InterPro" id="IPR000326">
    <property type="entry name" value="PAP2/HPO"/>
</dbReference>
<feature type="transmembrane region" description="Helical" evidence="1">
    <location>
        <begin position="59"/>
        <end position="74"/>
    </location>
</feature>
<dbReference type="Pfam" id="PF01569">
    <property type="entry name" value="PAP2"/>
    <property type="match status" value="1"/>
</dbReference>
<evidence type="ECO:0000259" key="2">
    <source>
        <dbReference type="SMART" id="SM00014"/>
    </source>
</evidence>
<feature type="transmembrane region" description="Helical" evidence="1">
    <location>
        <begin position="81"/>
        <end position="101"/>
    </location>
</feature>